<proteinExistence type="inferred from homology"/>
<dbReference type="EMBL" id="CP001778">
    <property type="protein sequence ID" value="ADD42879.1"/>
    <property type="molecule type" value="Genomic_DNA"/>
</dbReference>
<dbReference type="SUPFAM" id="SSF55729">
    <property type="entry name" value="Acyl-CoA N-acyltransferases (Nat)"/>
    <property type="match status" value="1"/>
</dbReference>
<dbReference type="Pfam" id="PF13302">
    <property type="entry name" value="Acetyltransf_3"/>
    <property type="match status" value="1"/>
</dbReference>
<dbReference type="InterPro" id="IPR051531">
    <property type="entry name" value="N-acetyltransferase"/>
</dbReference>
<evidence type="ECO:0000256" key="1">
    <source>
        <dbReference type="ARBA" id="ARBA00022679"/>
    </source>
</evidence>
<dbReference type="PROSITE" id="PS51186">
    <property type="entry name" value="GNAT"/>
    <property type="match status" value="1"/>
</dbReference>
<reference evidence="5 6" key="1">
    <citation type="journal article" date="2009" name="Stand. Genomic Sci.">
        <title>Complete genome sequence of Stackebrandtia nassauensis type strain (LLR-40K-21).</title>
        <authorList>
            <person name="Munk C."/>
            <person name="Lapidus A."/>
            <person name="Copeland A."/>
            <person name="Jando M."/>
            <person name="Mayilraj S."/>
            <person name="Glavina Del Rio T."/>
            <person name="Nolan M."/>
            <person name="Chen F."/>
            <person name="Lucas S."/>
            <person name="Tice H."/>
            <person name="Cheng J.F."/>
            <person name="Han C."/>
            <person name="Detter J.C."/>
            <person name="Bruce D."/>
            <person name="Goodwin L."/>
            <person name="Chain P."/>
            <person name="Pitluck S."/>
            <person name="Goker M."/>
            <person name="Ovchinikova G."/>
            <person name="Pati A."/>
            <person name="Ivanova N."/>
            <person name="Mavromatis K."/>
            <person name="Chen A."/>
            <person name="Palaniappan K."/>
            <person name="Land M."/>
            <person name="Hauser L."/>
            <person name="Chang Y.J."/>
            <person name="Jeffries C.D."/>
            <person name="Bristow J."/>
            <person name="Eisen J.A."/>
            <person name="Markowitz V."/>
            <person name="Hugenholtz P."/>
            <person name="Kyrpides N.C."/>
            <person name="Klenk H.P."/>
        </authorList>
    </citation>
    <scope>NUCLEOTIDE SEQUENCE [LARGE SCALE GENOMIC DNA]</scope>
    <source>
        <strain evidence="6">DSM 44728 / CIP 108903 / NRRL B-16338 / NBRC 102104 / LLR-40K-21</strain>
    </source>
</reference>
<feature type="domain" description="N-acetyltransferase" evidence="4">
    <location>
        <begin position="20"/>
        <end position="162"/>
    </location>
</feature>
<dbReference type="eggNOG" id="COG1670">
    <property type="taxonomic scope" value="Bacteria"/>
</dbReference>
<keyword evidence="2" id="KW-0012">Acyltransferase</keyword>
<dbReference type="KEGG" id="sna:Snas_3209"/>
<evidence type="ECO:0000256" key="3">
    <source>
        <dbReference type="ARBA" id="ARBA00038502"/>
    </source>
</evidence>
<accession>D3QBJ7</accession>
<evidence type="ECO:0000313" key="6">
    <source>
        <dbReference type="Proteomes" id="UP000000844"/>
    </source>
</evidence>
<dbReference type="Proteomes" id="UP000000844">
    <property type="component" value="Chromosome"/>
</dbReference>
<dbReference type="RefSeq" id="WP_013018450.1">
    <property type="nucleotide sequence ID" value="NC_013947.1"/>
</dbReference>
<dbReference type="InterPro" id="IPR016181">
    <property type="entry name" value="Acyl_CoA_acyltransferase"/>
</dbReference>
<dbReference type="InterPro" id="IPR000182">
    <property type="entry name" value="GNAT_dom"/>
</dbReference>
<evidence type="ECO:0000259" key="4">
    <source>
        <dbReference type="PROSITE" id="PS51186"/>
    </source>
</evidence>
<keyword evidence="6" id="KW-1185">Reference proteome</keyword>
<dbReference type="AlphaFoldDB" id="D3QBJ7"/>
<evidence type="ECO:0000256" key="2">
    <source>
        <dbReference type="ARBA" id="ARBA00023315"/>
    </source>
</evidence>
<evidence type="ECO:0000313" key="5">
    <source>
        <dbReference type="EMBL" id="ADD42879.1"/>
    </source>
</evidence>
<dbReference type="PANTHER" id="PTHR43792">
    <property type="entry name" value="GNAT FAMILY, PUTATIVE (AFU_ORTHOLOGUE AFUA_3G00765)-RELATED-RELATED"/>
    <property type="match status" value="1"/>
</dbReference>
<dbReference type="STRING" id="446470.Snas_3209"/>
<dbReference type="PANTHER" id="PTHR43792:SF8">
    <property type="entry name" value="[RIBOSOMAL PROTEIN US5]-ALANINE N-ACETYLTRANSFERASE"/>
    <property type="match status" value="1"/>
</dbReference>
<protein>
    <submittedName>
        <fullName evidence="5">GCN5-related N-acetyltransferase</fullName>
    </submittedName>
</protein>
<dbReference type="GO" id="GO:0008999">
    <property type="term" value="F:protein-N-terminal-alanine acetyltransferase activity"/>
    <property type="evidence" value="ECO:0007669"/>
    <property type="project" value="TreeGrafter"/>
</dbReference>
<keyword evidence="1 5" id="KW-0808">Transferase</keyword>
<dbReference type="HOGENOM" id="CLU_013985_40_2_11"/>
<name>D3QBJ7_STANL</name>
<comment type="similarity">
    <text evidence="3">Belongs to the acetyltransferase family. RimJ subfamily.</text>
</comment>
<dbReference type="GO" id="GO:0005737">
    <property type="term" value="C:cytoplasm"/>
    <property type="evidence" value="ECO:0007669"/>
    <property type="project" value="TreeGrafter"/>
</dbReference>
<dbReference type="Gene3D" id="3.40.630.30">
    <property type="match status" value="1"/>
</dbReference>
<gene>
    <name evidence="5" type="ordered locus">Snas_3209</name>
</gene>
<sequence length="167" mass="17855">MPELELLRADHAEALLDFEVTNRAYFAASIPDRGDDYFANFATRHAALLTEQATGECFFHVLVDAGGDITGRVNLVDVADGEAELGYRIGASAAGRGLATAAVTQVCALAAESYGLKRLRAQTTLDNIASHKVLTRTGFEPAGDTVLSGRPGRRYLRDLTTQPTPST</sequence>
<organism evidence="5 6">
    <name type="scientific">Stackebrandtia nassauensis (strain DSM 44728 / CIP 108903 / NRRL B-16338 / NBRC 102104 / LLR-40K-21)</name>
    <dbReference type="NCBI Taxonomy" id="446470"/>
    <lineage>
        <taxon>Bacteria</taxon>
        <taxon>Bacillati</taxon>
        <taxon>Actinomycetota</taxon>
        <taxon>Actinomycetes</taxon>
        <taxon>Glycomycetales</taxon>
        <taxon>Glycomycetaceae</taxon>
        <taxon>Stackebrandtia</taxon>
    </lineage>
</organism>
<dbReference type="OrthoDB" id="5125488at2"/>